<name>A0ABW8JME4_9GAMM</name>
<feature type="region of interest" description="Disordered" evidence="1">
    <location>
        <begin position="23"/>
        <end position="42"/>
    </location>
</feature>
<dbReference type="RefSeq" id="WP_404549239.1">
    <property type="nucleotide sequence ID" value="NZ_JADIKJ010000025.1"/>
</dbReference>
<organism evidence="2 3">
    <name type="scientific">Dyella jejuensis</name>
    <dbReference type="NCBI Taxonomy" id="1432009"/>
    <lineage>
        <taxon>Bacteria</taxon>
        <taxon>Pseudomonadati</taxon>
        <taxon>Pseudomonadota</taxon>
        <taxon>Gammaproteobacteria</taxon>
        <taxon>Lysobacterales</taxon>
        <taxon>Rhodanobacteraceae</taxon>
        <taxon>Dyella</taxon>
    </lineage>
</organism>
<accession>A0ABW8JME4</accession>
<evidence type="ECO:0000313" key="2">
    <source>
        <dbReference type="EMBL" id="MFK2902159.1"/>
    </source>
</evidence>
<evidence type="ECO:0000313" key="3">
    <source>
        <dbReference type="Proteomes" id="UP001620461"/>
    </source>
</evidence>
<reference evidence="2 3" key="1">
    <citation type="submission" date="2020-10" db="EMBL/GenBank/DDBJ databases">
        <title>Phylogeny of dyella-like bacteria.</title>
        <authorList>
            <person name="Fu J."/>
        </authorList>
    </citation>
    <scope>NUCLEOTIDE SEQUENCE [LARGE SCALE GENOMIC DNA]</scope>
    <source>
        <strain evidence="2 3">JP1</strain>
    </source>
</reference>
<comment type="caution">
    <text evidence="2">The sequence shown here is derived from an EMBL/GenBank/DDBJ whole genome shotgun (WGS) entry which is preliminary data.</text>
</comment>
<keyword evidence="3" id="KW-1185">Reference proteome</keyword>
<dbReference type="EMBL" id="JADIKJ010000025">
    <property type="protein sequence ID" value="MFK2902159.1"/>
    <property type="molecule type" value="Genomic_DNA"/>
</dbReference>
<protein>
    <submittedName>
        <fullName evidence="2">Uncharacterized protein</fullName>
    </submittedName>
</protein>
<gene>
    <name evidence="2" type="ORF">ISP15_17620</name>
</gene>
<evidence type="ECO:0000256" key="1">
    <source>
        <dbReference type="SAM" id="MobiDB-lite"/>
    </source>
</evidence>
<dbReference type="Proteomes" id="UP001620461">
    <property type="component" value="Unassembled WGS sequence"/>
</dbReference>
<sequence length="129" mass="14589">MATHRIAPSSSLIEILRTLARERTQATSHGSHTHRPDADNQLTPVSRKHDVLALRERLRGLAEGADSFDTQAMSQAKNQVIREILLWEFGNDFRVDSQFLPMVDAIDKTLDADAGLKQRFIDLIVDLRK</sequence>
<proteinExistence type="predicted"/>